<evidence type="ECO:0000256" key="5">
    <source>
        <dbReference type="ARBA" id="ARBA00022801"/>
    </source>
</evidence>
<dbReference type="Gene3D" id="3.40.720.10">
    <property type="entry name" value="Alkaline Phosphatase, subunit A"/>
    <property type="match status" value="1"/>
</dbReference>
<dbReference type="EMBL" id="VSSQ01069548">
    <property type="protein sequence ID" value="MPN21542.1"/>
    <property type="molecule type" value="Genomic_DNA"/>
</dbReference>
<dbReference type="InterPro" id="IPR000917">
    <property type="entry name" value="Sulfatase_N"/>
</dbReference>
<reference evidence="8" key="1">
    <citation type="submission" date="2019-08" db="EMBL/GenBank/DDBJ databases">
        <authorList>
            <person name="Kucharzyk K."/>
            <person name="Murdoch R.W."/>
            <person name="Higgins S."/>
            <person name="Loffler F."/>
        </authorList>
    </citation>
    <scope>NUCLEOTIDE SEQUENCE</scope>
</reference>
<evidence type="ECO:0000256" key="2">
    <source>
        <dbReference type="ARBA" id="ARBA00008779"/>
    </source>
</evidence>
<comment type="cofactor">
    <cofactor evidence="1">
        <name>Ca(2+)</name>
        <dbReference type="ChEBI" id="CHEBI:29108"/>
    </cofactor>
</comment>
<evidence type="ECO:0000259" key="7">
    <source>
        <dbReference type="Pfam" id="PF00884"/>
    </source>
</evidence>
<dbReference type="PANTHER" id="PTHR42693:SF42">
    <property type="entry name" value="ARYLSULFATASE G"/>
    <property type="match status" value="1"/>
</dbReference>
<sequence length="236" mass="26490">MAKQDKVDKYQAMVDSTKHQKNPVYAAMVEHVDDAVGKVVAKLKQMGIYNNTIIVYTSDNGGLIGKSARKVTDNSPLRKGKGHMYEGGVRVPFIIKNIKQQAGGTVNNTPIMSIDLFPTLTEMAGVKIDKKIKKGFDGVSLKQILADGTKSLKRTSLFWHYPHYHSEGATPYSAVRHGDWKLVHIIETNTYELYNLKEDIIEKNDLAAKQPQLVKQLAKELEAWKLKVNAQMPVRK</sequence>
<evidence type="ECO:0000256" key="3">
    <source>
        <dbReference type="ARBA" id="ARBA00022723"/>
    </source>
</evidence>
<evidence type="ECO:0000256" key="1">
    <source>
        <dbReference type="ARBA" id="ARBA00001913"/>
    </source>
</evidence>
<dbReference type="InterPro" id="IPR017850">
    <property type="entry name" value="Alkaline_phosphatase_core_sf"/>
</dbReference>
<dbReference type="GO" id="GO:0046872">
    <property type="term" value="F:metal ion binding"/>
    <property type="evidence" value="ECO:0007669"/>
    <property type="project" value="UniProtKB-KW"/>
</dbReference>
<keyword evidence="3" id="KW-0479">Metal-binding</keyword>
<feature type="domain" description="Sulfatase N-terminal" evidence="7">
    <location>
        <begin position="7"/>
        <end position="126"/>
    </location>
</feature>
<keyword evidence="4" id="KW-0732">Signal</keyword>
<protein>
    <submittedName>
        <fullName evidence="8">Multifunctional alkaline phosphatase superfamily protein</fullName>
        <ecNumber evidence="8">3.1.4.-</ecNumber>
    </submittedName>
</protein>
<dbReference type="Gene3D" id="3.30.1120.10">
    <property type="match status" value="1"/>
</dbReference>
<accession>A0A645G6D2</accession>
<keyword evidence="6" id="KW-0106">Calcium</keyword>
<dbReference type="InterPro" id="IPR050738">
    <property type="entry name" value="Sulfatase"/>
</dbReference>
<evidence type="ECO:0000313" key="8">
    <source>
        <dbReference type="EMBL" id="MPN21542.1"/>
    </source>
</evidence>
<dbReference type="Pfam" id="PF00884">
    <property type="entry name" value="Sulfatase"/>
    <property type="match status" value="1"/>
</dbReference>
<keyword evidence="5 8" id="KW-0378">Hydrolase</keyword>
<evidence type="ECO:0000256" key="4">
    <source>
        <dbReference type="ARBA" id="ARBA00022729"/>
    </source>
</evidence>
<name>A0A645G6D2_9ZZZZ</name>
<gene>
    <name evidence="8" type="ORF">SDC9_168922</name>
</gene>
<dbReference type="SUPFAM" id="SSF53649">
    <property type="entry name" value="Alkaline phosphatase-like"/>
    <property type="match status" value="1"/>
</dbReference>
<evidence type="ECO:0000256" key="6">
    <source>
        <dbReference type="ARBA" id="ARBA00022837"/>
    </source>
</evidence>
<dbReference type="EC" id="3.1.4.-" evidence="8"/>
<comment type="similarity">
    <text evidence="2">Belongs to the sulfatase family.</text>
</comment>
<organism evidence="8">
    <name type="scientific">bioreactor metagenome</name>
    <dbReference type="NCBI Taxonomy" id="1076179"/>
    <lineage>
        <taxon>unclassified sequences</taxon>
        <taxon>metagenomes</taxon>
        <taxon>ecological metagenomes</taxon>
    </lineage>
</organism>
<dbReference type="AlphaFoldDB" id="A0A645G6D2"/>
<comment type="caution">
    <text evidence="8">The sequence shown here is derived from an EMBL/GenBank/DDBJ whole genome shotgun (WGS) entry which is preliminary data.</text>
</comment>
<proteinExistence type="inferred from homology"/>
<dbReference type="PANTHER" id="PTHR42693">
    <property type="entry name" value="ARYLSULFATASE FAMILY MEMBER"/>
    <property type="match status" value="1"/>
</dbReference>
<dbReference type="GO" id="GO:0004065">
    <property type="term" value="F:arylsulfatase activity"/>
    <property type="evidence" value="ECO:0007669"/>
    <property type="project" value="TreeGrafter"/>
</dbReference>